<dbReference type="KEGG" id="aka:TKWG_17565"/>
<dbReference type="RefSeq" id="WP_014751505.1">
    <property type="nucleotide sequence ID" value="NC_017964.1"/>
</dbReference>
<dbReference type="HOGENOM" id="CLU_039613_6_3_4"/>
<protein>
    <submittedName>
        <fullName evidence="6">LysR family transcriptional regulator</fullName>
    </submittedName>
</protein>
<name>I3UEH6_ADVKW</name>
<dbReference type="PROSITE" id="PS50931">
    <property type="entry name" value="HTH_LYSR"/>
    <property type="match status" value="1"/>
</dbReference>
<proteinExistence type="inferred from homology"/>
<evidence type="ECO:0000256" key="4">
    <source>
        <dbReference type="ARBA" id="ARBA00023163"/>
    </source>
</evidence>
<dbReference type="GO" id="GO:0003700">
    <property type="term" value="F:DNA-binding transcription factor activity"/>
    <property type="evidence" value="ECO:0007669"/>
    <property type="project" value="InterPro"/>
</dbReference>
<feature type="domain" description="HTH lysR-type" evidence="5">
    <location>
        <begin position="5"/>
        <end position="62"/>
    </location>
</feature>
<reference evidence="6 7" key="1">
    <citation type="journal article" date="2011" name="J. Bacteriol.">
        <title>Whole-genome shotgun sequencing of the sulfur-oxidizing chemoautotroph Tetrathiobacter kashmirensis.</title>
        <authorList>
            <person name="Ghosh W."/>
            <person name="George A."/>
            <person name="Agarwal A."/>
            <person name="Raj P."/>
            <person name="Alam M."/>
            <person name="Pyne P."/>
            <person name="Das Gupta S.K."/>
        </authorList>
    </citation>
    <scope>NUCLEOTIDE SEQUENCE [LARGE SCALE GENOMIC DNA]</scope>
    <source>
        <strain evidence="6 7">WT001</strain>
    </source>
</reference>
<accession>I3UEH6</accession>
<sequence length="300" mass="33201">MSKSLNFQQLMAFRAVMQTGTTTAAAQMLNTTQPSISRRLQELQASTQLKLFELHGGRLRPTSEGRLLHKTIERYFGGLERIETVVDSMRKAGVGALRIGCTPTLGIGLLPQVIAELLKKFPKTHISLETASTPQLSNFLQQDLLDVVLTTGRIEDNELDSEVLISTCAVCVLPLDHRLKQADRINLETIKSQKIISLSDSDELTQKIKHFLHSHHISHDFIIETPSSITVCALVAAGTGIGIVNPYVATTFEGQLLIKPFHPQIATPVQLVLPTHTAPSFLTNHLIDILRAHIQRLKFN</sequence>
<evidence type="ECO:0000259" key="5">
    <source>
        <dbReference type="PROSITE" id="PS50931"/>
    </source>
</evidence>
<dbReference type="OrthoDB" id="8849678at2"/>
<dbReference type="InterPro" id="IPR005119">
    <property type="entry name" value="LysR_subst-bd"/>
</dbReference>
<dbReference type="GO" id="GO:0043565">
    <property type="term" value="F:sequence-specific DNA binding"/>
    <property type="evidence" value="ECO:0007669"/>
    <property type="project" value="TreeGrafter"/>
</dbReference>
<keyword evidence="2" id="KW-0805">Transcription regulation</keyword>
<comment type="similarity">
    <text evidence="1">Belongs to the LysR transcriptional regulatory family.</text>
</comment>
<dbReference type="Proteomes" id="UP000005267">
    <property type="component" value="Chromosome"/>
</dbReference>
<evidence type="ECO:0000256" key="1">
    <source>
        <dbReference type="ARBA" id="ARBA00009437"/>
    </source>
</evidence>
<dbReference type="Pfam" id="PF03466">
    <property type="entry name" value="LysR_substrate"/>
    <property type="match status" value="1"/>
</dbReference>
<dbReference type="GO" id="GO:0010628">
    <property type="term" value="P:positive regulation of gene expression"/>
    <property type="evidence" value="ECO:0007669"/>
    <property type="project" value="TreeGrafter"/>
</dbReference>
<dbReference type="InterPro" id="IPR036390">
    <property type="entry name" value="WH_DNA-bd_sf"/>
</dbReference>
<keyword evidence="7" id="KW-1185">Reference proteome</keyword>
<dbReference type="SUPFAM" id="SSF53850">
    <property type="entry name" value="Periplasmic binding protein-like II"/>
    <property type="match status" value="1"/>
</dbReference>
<dbReference type="AlphaFoldDB" id="I3UEH6"/>
<evidence type="ECO:0000313" key="6">
    <source>
        <dbReference type="EMBL" id="AFK63414.1"/>
    </source>
</evidence>
<dbReference type="InterPro" id="IPR000847">
    <property type="entry name" value="LysR_HTH_N"/>
</dbReference>
<keyword evidence="4" id="KW-0804">Transcription</keyword>
<dbReference type="Gene3D" id="3.40.190.290">
    <property type="match status" value="1"/>
</dbReference>
<dbReference type="Pfam" id="PF00126">
    <property type="entry name" value="HTH_1"/>
    <property type="match status" value="1"/>
</dbReference>
<reference evidence="7" key="2">
    <citation type="journal article" date="2013" name="PLoS ONE">
        <title>Genome implosion elicits host-confinement in Alcaligenaceae: evidence from the comparative genomics of Tetrathiobacter kashmirensis, a pathogen in the making.</title>
        <authorList>
            <person name="Ghosh W."/>
            <person name="Alam M."/>
            <person name="Roy C."/>
            <person name="Pyne P."/>
            <person name="George A."/>
            <person name="Chakraborty R."/>
            <person name="Majumder S."/>
            <person name="Agarwal A."/>
            <person name="Chakraborty S."/>
            <person name="Majumdar S."/>
            <person name="Gupta S.K."/>
        </authorList>
    </citation>
    <scope>NUCLEOTIDE SEQUENCE [LARGE SCALE GENOMIC DNA]</scope>
    <source>
        <strain evidence="7">WT001</strain>
    </source>
</reference>
<dbReference type="InterPro" id="IPR036388">
    <property type="entry name" value="WH-like_DNA-bd_sf"/>
</dbReference>
<dbReference type="SUPFAM" id="SSF46785">
    <property type="entry name" value="Winged helix' DNA-binding domain"/>
    <property type="match status" value="1"/>
</dbReference>
<dbReference type="EMBL" id="CP003555">
    <property type="protein sequence ID" value="AFK63414.1"/>
    <property type="molecule type" value="Genomic_DNA"/>
</dbReference>
<dbReference type="Gene3D" id="1.10.10.10">
    <property type="entry name" value="Winged helix-like DNA-binding domain superfamily/Winged helix DNA-binding domain"/>
    <property type="match status" value="1"/>
</dbReference>
<dbReference type="PANTHER" id="PTHR30427:SF1">
    <property type="entry name" value="TRANSCRIPTIONAL ACTIVATOR PROTEIN LYSR"/>
    <property type="match status" value="1"/>
</dbReference>
<evidence type="ECO:0000256" key="2">
    <source>
        <dbReference type="ARBA" id="ARBA00023015"/>
    </source>
</evidence>
<dbReference type="PANTHER" id="PTHR30427">
    <property type="entry name" value="TRANSCRIPTIONAL ACTIVATOR PROTEIN LYSR"/>
    <property type="match status" value="1"/>
</dbReference>
<dbReference type="GO" id="GO:0009089">
    <property type="term" value="P:lysine biosynthetic process via diaminopimelate"/>
    <property type="evidence" value="ECO:0007669"/>
    <property type="project" value="TreeGrafter"/>
</dbReference>
<evidence type="ECO:0000256" key="3">
    <source>
        <dbReference type="ARBA" id="ARBA00023125"/>
    </source>
</evidence>
<evidence type="ECO:0000313" key="7">
    <source>
        <dbReference type="Proteomes" id="UP000005267"/>
    </source>
</evidence>
<organism evidence="6 7">
    <name type="scientific">Advenella kashmirensis (strain DSM 17095 / LMG 22695 / WT001)</name>
    <name type="common">Tetrathiobacter kashmirensis</name>
    <dbReference type="NCBI Taxonomy" id="1036672"/>
    <lineage>
        <taxon>Bacteria</taxon>
        <taxon>Pseudomonadati</taxon>
        <taxon>Pseudomonadota</taxon>
        <taxon>Betaproteobacteria</taxon>
        <taxon>Burkholderiales</taxon>
        <taxon>Alcaligenaceae</taxon>
    </lineage>
</organism>
<keyword evidence="3" id="KW-0238">DNA-binding</keyword>
<gene>
    <name evidence="6" type="ordered locus">TKWG_17565</name>
</gene>
<dbReference type="STRING" id="1036672.TKWG_17565"/>